<name>A0A1C4VJL1_MICVI</name>
<evidence type="ECO:0000313" key="2">
    <source>
        <dbReference type="Proteomes" id="UP000198242"/>
    </source>
</evidence>
<dbReference type="Proteomes" id="UP000198242">
    <property type="component" value="Chromosome I"/>
</dbReference>
<accession>A0A1C4VJL1</accession>
<dbReference type="RefSeq" id="WP_089005600.1">
    <property type="nucleotide sequence ID" value="NZ_LT607411.1"/>
</dbReference>
<gene>
    <name evidence="1" type="ORF">GA0074695_1534</name>
</gene>
<organism evidence="1 2">
    <name type="scientific">Micromonospora viridifaciens</name>
    <dbReference type="NCBI Taxonomy" id="1881"/>
    <lineage>
        <taxon>Bacteria</taxon>
        <taxon>Bacillati</taxon>
        <taxon>Actinomycetota</taxon>
        <taxon>Actinomycetes</taxon>
        <taxon>Micromonosporales</taxon>
        <taxon>Micromonosporaceae</taxon>
        <taxon>Micromonospora</taxon>
    </lineage>
</organism>
<proteinExistence type="predicted"/>
<dbReference type="EMBL" id="LT607411">
    <property type="protein sequence ID" value="SCE84194.1"/>
    <property type="molecule type" value="Genomic_DNA"/>
</dbReference>
<protein>
    <submittedName>
        <fullName evidence="1">Uncharacterized protein</fullName>
    </submittedName>
</protein>
<evidence type="ECO:0000313" key="1">
    <source>
        <dbReference type="EMBL" id="SCE84194.1"/>
    </source>
</evidence>
<sequence>MPESPPAESRVAATLAALLPAEDPRPFVYLGPARLVAELTARLGPEHPATTSGRAALAYAIAARPLLNADHGLSITSRRDEYGRPRRVRLARLESTARVAA</sequence>
<dbReference type="AlphaFoldDB" id="A0A1C4VJL1"/>
<reference evidence="2" key="1">
    <citation type="submission" date="2016-06" db="EMBL/GenBank/DDBJ databases">
        <authorList>
            <person name="Varghese N."/>
            <person name="Submissions Spin"/>
        </authorList>
    </citation>
    <scope>NUCLEOTIDE SEQUENCE [LARGE SCALE GENOMIC DNA]</scope>
    <source>
        <strain evidence="2">DSM 43909</strain>
    </source>
</reference>
<keyword evidence="2" id="KW-1185">Reference proteome</keyword>